<proteinExistence type="predicted"/>
<protein>
    <submittedName>
        <fullName evidence="2">Uncharacterized protein</fullName>
    </submittedName>
</protein>
<comment type="caution">
    <text evidence="2">The sequence shown here is derived from an EMBL/GenBank/DDBJ whole genome shotgun (WGS) entry which is preliminary data.</text>
</comment>
<feature type="compositionally biased region" description="Gly residues" evidence="1">
    <location>
        <begin position="281"/>
        <end position="313"/>
    </location>
</feature>
<dbReference type="Proteomes" id="UP001447188">
    <property type="component" value="Unassembled WGS sequence"/>
</dbReference>
<evidence type="ECO:0000313" key="2">
    <source>
        <dbReference type="EMBL" id="KAL0630997.1"/>
    </source>
</evidence>
<feature type="compositionally biased region" description="Acidic residues" evidence="1">
    <location>
        <begin position="86"/>
        <end position="97"/>
    </location>
</feature>
<feature type="region of interest" description="Disordered" evidence="1">
    <location>
        <begin position="205"/>
        <end position="315"/>
    </location>
</feature>
<organism evidence="2 3">
    <name type="scientific">Discina gigas</name>
    <dbReference type="NCBI Taxonomy" id="1032678"/>
    <lineage>
        <taxon>Eukaryota</taxon>
        <taxon>Fungi</taxon>
        <taxon>Dikarya</taxon>
        <taxon>Ascomycota</taxon>
        <taxon>Pezizomycotina</taxon>
        <taxon>Pezizomycetes</taxon>
        <taxon>Pezizales</taxon>
        <taxon>Discinaceae</taxon>
        <taxon>Discina</taxon>
    </lineage>
</organism>
<sequence length="341" mass="36161">MALMKMSKNKTQSGERVYQKLCDWLSKHKYLRQLRRTWVNRRGEDTEASSTIGTAFQALIVDVGAKERKSAGASDRQFRVRVADKTDDEDDHEDDEAASGADVPFGNPAHIQLTDAEEVEALVTSSNARQLRAQVVLHRALGGDQTPPPDCFAYIEDEDYTIIDMPAEDSDHDENMIIEKVVIRRDRQSEALARHSAAYRKRFPDAIVPGDPRWSRDHIGTAEERASLDNDPETDDDGSKDVQDDDDDVHGGDSGDGAGTGEGAEGVAGGTGAVVGDAEGIVGGAEGAAGGAEGVAGGAETGGGGGEGNGAGTALGSITGRVILAHDHDDSRPLEEELLDA</sequence>
<evidence type="ECO:0000256" key="1">
    <source>
        <dbReference type="SAM" id="MobiDB-lite"/>
    </source>
</evidence>
<keyword evidence="3" id="KW-1185">Reference proteome</keyword>
<dbReference type="EMBL" id="JBBBZM010000320">
    <property type="protein sequence ID" value="KAL0630997.1"/>
    <property type="molecule type" value="Genomic_DNA"/>
</dbReference>
<gene>
    <name evidence="2" type="ORF">Q9L58_010150</name>
</gene>
<name>A0ABR3G4X4_9PEZI</name>
<feature type="region of interest" description="Disordered" evidence="1">
    <location>
        <begin position="83"/>
        <end position="108"/>
    </location>
</feature>
<reference evidence="2 3" key="1">
    <citation type="submission" date="2024-02" db="EMBL/GenBank/DDBJ databases">
        <title>Discinaceae phylogenomics.</title>
        <authorList>
            <person name="Dirks A.C."/>
            <person name="James T.Y."/>
        </authorList>
    </citation>
    <scope>NUCLEOTIDE SEQUENCE [LARGE SCALE GENOMIC DNA]</scope>
    <source>
        <strain evidence="2 3">ACD0624</strain>
    </source>
</reference>
<feature type="compositionally biased region" description="Basic and acidic residues" evidence="1">
    <location>
        <begin position="213"/>
        <end position="228"/>
    </location>
</feature>
<feature type="compositionally biased region" description="Gly residues" evidence="1">
    <location>
        <begin position="252"/>
        <end position="273"/>
    </location>
</feature>
<evidence type="ECO:0000313" key="3">
    <source>
        <dbReference type="Proteomes" id="UP001447188"/>
    </source>
</evidence>
<accession>A0ABR3G4X4</accession>